<protein>
    <recommendedName>
        <fullName evidence="4">Type VII secretion protein EsaA</fullName>
    </recommendedName>
</protein>
<dbReference type="EMBL" id="QSOB01000013">
    <property type="protein sequence ID" value="RGI67154.1"/>
    <property type="molecule type" value="Genomic_DNA"/>
</dbReference>
<proteinExistence type="predicted"/>
<dbReference type="Gene3D" id="3.40.1710.10">
    <property type="entry name" value="abc type-2 transporter like domain"/>
    <property type="match status" value="1"/>
</dbReference>
<dbReference type="AlphaFoldDB" id="A0A3E4E8T5"/>
<keyword evidence="1" id="KW-0812">Transmembrane</keyword>
<organism evidence="2 3">
    <name type="scientific">Agathobacter rectalis</name>
    <dbReference type="NCBI Taxonomy" id="39491"/>
    <lineage>
        <taxon>Bacteria</taxon>
        <taxon>Bacillati</taxon>
        <taxon>Bacillota</taxon>
        <taxon>Clostridia</taxon>
        <taxon>Lachnospirales</taxon>
        <taxon>Lachnospiraceae</taxon>
        <taxon>Agathobacter</taxon>
    </lineage>
</organism>
<evidence type="ECO:0008006" key="4">
    <source>
        <dbReference type="Google" id="ProtNLM"/>
    </source>
</evidence>
<dbReference type="RefSeq" id="WP_117482641.1">
    <property type="nucleotide sequence ID" value="NZ_QSOB01000013.1"/>
</dbReference>
<name>A0A3E4E8T5_9FIRM</name>
<sequence>MKYKKVVAVLLAVGCIGLVGTLGYFLGQTNQKEPDVKQVVAPVDETEDTKQESRKIAVVNLDEGTTVGGEIINYADRISKFPSTDFEYSSLEEARMGVETGKYGAYVTIPATFSQSVESLNGTPQASQIEYVINKSFSGKSQYELLYNVVSYAETLNDSLSYMYLNNILNEFHNAQDGASNVMSNDLRDKDAIDRIAASDLVALIEMPEIVREENKIEAPDFVSYTEKNSELAKNIDEQYLKCVEDIEKEIKGLSENGNTLANVLTEIASNVEEIDLTVDEEGNSIAEEANKKLEQSLKEYVSQAPDKGGIQTQLREIQNHLTEIKNGWVNANNQNNKKLEEQLTDTLASYLEELKSQVPMLVATEQPDGSYQVTFQQTGTEVPPSVTFSIVDVPGAQNNPKQDLLKEISSAIAQAEQLTEKIQIPVEIAESTPGAGDNYTINVEYDIPMSVASVLKNYDGRAQALGYNSASVFLSEYANGNVDVSVSNQKKIQCSSKDWSAFTDYIKRCLEQTDVDKYQMEDITDVLYDEKGNILVDKNGKELQGISYIEQENNYITDMIQGLENTKELNITDVQQLVKDEYIIPITKNANNAKQIFVQRNEEEKNSISSYNESLAGFAPVINPEFITENIAGLTENNTSLQKELTENSTASMEYVNKVYQSTEENIGNLQKTITDTKENSDQAVADGLSEAKNVKAETSRANQNILKDFSEKLPYTRLGSAEYTQAYQFIVKPVVTEDLSTDVKEVKEKGVRPVDSEIKEEKEGHIPWTLIYAGIGILVLLVLALIIKNILKEKKEQ</sequence>
<evidence type="ECO:0000313" key="3">
    <source>
        <dbReference type="Proteomes" id="UP000260642"/>
    </source>
</evidence>
<comment type="caution">
    <text evidence="2">The sequence shown here is derived from an EMBL/GenBank/DDBJ whole genome shotgun (WGS) entry which is preliminary data.</text>
</comment>
<keyword evidence="1" id="KW-0472">Membrane</keyword>
<evidence type="ECO:0000256" key="1">
    <source>
        <dbReference type="SAM" id="Phobius"/>
    </source>
</evidence>
<reference evidence="2 3" key="1">
    <citation type="submission" date="2018-08" db="EMBL/GenBank/DDBJ databases">
        <title>A genome reference for cultivated species of the human gut microbiota.</title>
        <authorList>
            <person name="Zou Y."/>
            <person name="Xue W."/>
            <person name="Luo G."/>
        </authorList>
    </citation>
    <scope>NUCLEOTIDE SEQUENCE [LARGE SCALE GENOMIC DNA]</scope>
    <source>
        <strain evidence="2 3">TM10-3</strain>
    </source>
</reference>
<keyword evidence="1" id="KW-1133">Transmembrane helix</keyword>
<gene>
    <name evidence="2" type="ORF">DXD95_09690</name>
</gene>
<feature type="transmembrane region" description="Helical" evidence="1">
    <location>
        <begin position="768"/>
        <end position="789"/>
    </location>
</feature>
<dbReference type="Proteomes" id="UP000260642">
    <property type="component" value="Unassembled WGS sequence"/>
</dbReference>
<evidence type="ECO:0000313" key="2">
    <source>
        <dbReference type="EMBL" id="RGI67154.1"/>
    </source>
</evidence>
<accession>A0A3E4E8T5</accession>